<dbReference type="AlphaFoldDB" id="A0A016WTE6"/>
<feature type="region of interest" description="Disordered" evidence="1">
    <location>
        <begin position="1"/>
        <end position="26"/>
    </location>
</feature>
<gene>
    <name evidence="2" type="primary">Acey_s0505.g2658</name>
    <name evidence="2" type="ORF">Y032_0505g2658</name>
</gene>
<name>A0A016WTE6_9BILA</name>
<evidence type="ECO:0000256" key="1">
    <source>
        <dbReference type="SAM" id="MobiDB-lite"/>
    </source>
</evidence>
<protein>
    <submittedName>
        <fullName evidence="2">Uncharacterized protein</fullName>
    </submittedName>
</protein>
<proteinExistence type="predicted"/>
<organism evidence="2 3">
    <name type="scientific">Ancylostoma ceylanicum</name>
    <dbReference type="NCBI Taxonomy" id="53326"/>
    <lineage>
        <taxon>Eukaryota</taxon>
        <taxon>Metazoa</taxon>
        <taxon>Ecdysozoa</taxon>
        <taxon>Nematoda</taxon>
        <taxon>Chromadorea</taxon>
        <taxon>Rhabditida</taxon>
        <taxon>Rhabditina</taxon>
        <taxon>Rhabditomorpha</taxon>
        <taxon>Strongyloidea</taxon>
        <taxon>Ancylostomatidae</taxon>
        <taxon>Ancylostomatinae</taxon>
        <taxon>Ancylostoma</taxon>
    </lineage>
</organism>
<dbReference type="EMBL" id="JARK01000105">
    <property type="protein sequence ID" value="EYC43049.1"/>
    <property type="molecule type" value="Genomic_DNA"/>
</dbReference>
<evidence type="ECO:0000313" key="2">
    <source>
        <dbReference type="EMBL" id="EYC43049.1"/>
    </source>
</evidence>
<comment type="caution">
    <text evidence="2">The sequence shown here is derived from an EMBL/GenBank/DDBJ whole genome shotgun (WGS) entry which is preliminary data.</text>
</comment>
<sequence length="83" mass="9395">MLTLLASPETCQCKNPRNGKGSTHGKFRSENFDSFEKPDLGSTFAVQAALQVSLYLFTMRLPRTRRTCFSADCTRFRGCIRLL</sequence>
<dbReference type="Proteomes" id="UP000024635">
    <property type="component" value="Unassembled WGS sequence"/>
</dbReference>
<keyword evidence="3" id="KW-1185">Reference proteome</keyword>
<evidence type="ECO:0000313" key="3">
    <source>
        <dbReference type="Proteomes" id="UP000024635"/>
    </source>
</evidence>
<accession>A0A016WTE6</accession>
<reference evidence="3" key="1">
    <citation type="journal article" date="2015" name="Nat. Genet.">
        <title>The genome and transcriptome of the zoonotic hookworm Ancylostoma ceylanicum identify infection-specific gene families.</title>
        <authorList>
            <person name="Schwarz E.M."/>
            <person name="Hu Y."/>
            <person name="Antoshechkin I."/>
            <person name="Miller M.M."/>
            <person name="Sternberg P.W."/>
            <person name="Aroian R.V."/>
        </authorList>
    </citation>
    <scope>NUCLEOTIDE SEQUENCE</scope>
    <source>
        <strain evidence="3">HY135</strain>
    </source>
</reference>